<reference evidence="2" key="1">
    <citation type="journal article" date="2021" name="Front. Microbiol.">
        <title>Comprehensive Comparative Genomics and Phenotyping of Methylobacterium Species.</title>
        <authorList>
            <person name="Alessa O."/>
            <person name="Ogura Y."/>
            <person name="Fujitani Y."/>
            <person name="Takami H."/>
            <person name="Hayashi T."/>
            <person name="Sahin N."/>
            <person name="Tani A."/>
        </authorList>
    </citation>
    <scope>NUCLEOTIDE SEQUENCE</scope>
    <source>
        <strain evidence="2">NBRC 15686</strain>
    </source>
</reference>
<feature type="region of interest" description="Disordered" evidence="1">
    <location>
        <begin position="35"/>
        <end position="118"/>
    </location>
</feature>
<protein>
    <recommendedName>
        <fullName evidence="4">Helix-hairpin-helix domain-containing protein</fullName>
    </recommendedName>
</protein>
<keyword evidence="3" id="KW-1185">Reference proteome</keyword>
<dbReference type="EMBL" id="BPRC01000010">
    <property type="protein sequence ID" value="GJE65933.1"/>
    <property type="molecule type" value="Genomic_DNA"/>
</dbReference>
<evidence type="ECO:0008006" key="4">
    <source>
        <dbReference type="Google" id="ProtNLM"/>
    </source>
</evidence>
<proteinExistence type="predicted"/>
<dbReference type="RefSeq" id="WP_238225418.1">
    <property type="nucleotide sequence ID" value="NZ_BAAADH010000077.1"/>
</dbReference>
<sequence length="186" mass="19157">MLSGSVILRVLLLIVAAAGLAWIVQAFWLHGPERPAGPPAAATVSPARPTGVPAPPEPVRVVRPAEPVREAAKEPVAPAAEASPAVAAPRADPSPEPVTSPAARTAPAPPPPDPVAEVEENAPPAAVALIDLNTASLAELNGLKGGGAIGRTIIQHRPYASVDQLLSKRVLNRATYQRIKDQVTAR</sequence>
<comment type="caution">
    <text evidence="2">The sequence shown here is derived from an EMBL/GenBank/DDBJ whole genome shotgun (WGS) entry which is preliminary data.</text>
</comment>
<gene>
    <name evidence="2" type="ORF">LNAOJCKE_3147</name>
</gene>
<evidence type="ECO:0000313" key="3">
    <source>
        <dbReference type="Proteomes" id="UP001055039"/>
    </source>
</evidence>
<name>A0ABQ4UH91_9HYPH</name>
<feature type="compositionally biased region" description="Low complexity" evidence="1">
    <location>
        <begin position="74"/>
        <end position="91"/>
    </location>
</feature>
<organism evidence="2 3">
    <name type="scientific">Methylorubrum aminovorans</name>
    <dbReference type="NCBI Taxonomy" id="269069"/>
    <lineage>
        <taxon>Bacteria</taxon>
        <taxon>Pseudomonadati</taxon>
        <taxon>Pseudomonadota</taxon>
        <taxon>Alphaproteobacteria</taxon>
        <taxon>Hyphomicrobiales</taxon>
        <taxon>Methylobacteriaceae</taxon>
        <taxon>Methylorubrum</taxon>
    </lineage>
</organism>
<evidence type="ECO:0000313" key="2">
    <source>
        <dbReference type="EMBL" id="GJE65933.1"/>
    </source>
</evidence>
<dbReference type="Proteomes" id="UP001055039">
    <property type="component" value="Unassembled WGS sequence"/>
</dbReference>
<accession>A0ABQ4UH91</accession>
<evidence type="ECO:0000256" key="1">
    <source>
        <dbReference type="SAM" id="MobiDB-lite"/>
    </source>
</evidence>
<dbReference type="Gene3D" id="1.10.150.320">
    <property type="entry name" value="Photosystem II 12 kDa extrinsic protein"/>
    <property type="match status" value="1"/>
</dbReference>
<dbReference type="Pfam" id="PF12836">
    <property type="entry name" value="HHH_3"/>
    <property type="match status" value="1"/>
</dbReference>
<dbReference type="SUPFAM" id="SSF81585">
    <property type="entry name" value="PsbU/PolX domain-like"/>
    <property type="match status" value="1"/>
</dbReference>
<reference evidence="2" key="2">
    <citation type="submission" date="2021-08" db="EMBL/GenBank/DDBJ databases">
        <authorList>
            <person name="Tani A."/>
            <person name="Ola A."/>
            <person name="Ogura Y."/>
            <person name="Katsura K."/>
            <person name="Hayashi T."/>
        </authorList>
    </citation>
    <scope>NUCLEOTIDE SEQUENCE</scope>
    <source>
        <strain evidence="2">NBRC 15686</strain>
    </source>
</reference>